<proteinExistence type="predicted"/>
<feature type="chain" id="PRO_5036427926" evidence="2">
    <location>
        <begin position="23"/>
        <end position="107"/>
    </location>
</feature>
<evidence type="ECO:0000313" key="3">
    <source>
        <dbReference type="EMBL" id="CAG6480724.1"/>
    </source>
</evidence>
<feature type="signal peptide" evidence="2">
    <location>
        <begin position="1"/>
        <end position="22"/>
    </location>
</feature>
<name>A0A8D8BUT3_CULPI</name>
<organism evidence="3">
    <name type="scientific">Culex pipiens</name>
    <name type="common">House mosquito</name>
    <dbReference type="NCBI Taxonomy" id="7175"/>
    <lineage>
        <taxon>Eukaryota</taxon>
        <taxon>Metazoa</taxon>
        <taxon>Ecdysozoa</taxon>
        <taxon>Arthropoda</taxon>
        <taxon>Hexapoda</taxon>
        <taxon>Insecta</taxon>
        <taxon>Pterygota</taxon>
        <taxon>Neoptera</taxon>
        <taxon>Endopterygota</taxon>
        <taxon>Diptera</taxon>
        <taxon>Nematocera</taxon>
        <taxon>Culicoidea</taxon>
        <taxon>Culicidae</taxon>
        <taxon>Culicinae</taxon>
        <taxon>Culicini</taxon>
        <taxon>Culex</taxon>
        <taxon>Culex</taxon>
    </lineage>
</organism>
<dbReference type="EMBL" id="HBUE01089168">
    <property type="protein sequence ID" value="CAG6480724.1"/>
    <property type="molecule type" value="Transcribed_RNA"/>
</dbReference>
<protein>
    <submittedName>
        <fullName evidence="3">(northern house mosquito) hypothetical protein</fullName>
    </submittedName>
</protein>
<evidence type="ECO:0000256" key="1">
    <source>
        <dbReference type="SAM" id="Phobius"/>
    </source>
</evidence>
<keyword evidence="1" id="KW-0812">Transmembrane</keyword>
<feature type="transmembrane region" description="Helical" evidence="1">
    <location>
        <begin position="32"/>
        <end position="50"/>
    </location>
</feature>
<sequence length="107" mass="12259">MSRVHLMFVLSGLCQWCQPLRAVMQASCHHRTALFIFLDVYLLFWCKLFTKLSKISRSFCFVSLSRSHSLFLLFAIRMLNLLSLSLLFCCCCCCCCSIPPLFSSLSA</sequence>
<dbReference type="EMBL" id="HBUE01089177">
    <property type="protein sequence ID" value="CAG6480727.1"/>
    <property type="molecule type" value="Transcribed_RNA"/>
</dbReference>
<dbReference type="AlphaFoldDB" id="A0A8D8BUT3"/>
<keyword evidence="1" id="KW-0472">Membrane</keyword>
<dbReference type="EMBL" id="HBUE01089174">
    <property type="protein sequence ID" value="CAG6480726.1"/>
    <property type="molecule type" value="Transcribed_RNA"/>
</dbReference>
<reference evidence="3" key="1">
    <citation type="submission" date="2021-05" db="EMBL/GenBank/DDBJ databases">
        <authorList>
            <person name="Alioto T."/>
            <person name="Alioto T."/>
            <person name="Gomez Garrido J."/>
        </authorList>
    </citation>
    <scope>NUCLEOTIDE SEQUENCE</scope>
</reference>
<dbReference type="EMBL" id="HBUE01089170">
    <property type="protein sequence ID" value="CAG6480725.1"/>
    <property type="molecule type" value="Transcribed_RNA"/>
</dbReference>
<accession>A0A8D8BUT3</accession>
<keyword evidence="2" id="KW-0732">Signal</keyword>
<evidence type="ECO:0000256" key="2">
    <source>
        <dbReference type="SAM" id="SignalP"/>
    </source>
</evidence>
<keyword evidence="1" id="KW-1133">Transmembrane helix</keyword>